<evidence type="ECO:0000256" key="4">
    <source>
        <dbReference type="ARBA" id="ARBA00022490"/>
    </source>
</evidence>
<evidence type="ECO:0000256" key="11">
    <source>
        <dbReference type="ARBA" id="ARBA00023167"/>
    </source>
</evidence>
<keyword evidence="8" id="KW-0238">DNA-binding</keyword>
<dbReference type="InterPro" id="IPR005119">
    <property type="entry name" value="LysR_subst-bd"/>
</dbReference>
<dbReference type="PROSITE" id="PS50931">
    <property type="entry name" value="HTH_LYSR"/>
    <property type="match status" value="1"/>
</dbReference>
<keyword evidence="11" id="KW-0486">Methionine biosynthesis</keyword>
<proteinExistence type="inferred from homology"/>
<keyword evidence="6" id="KW-0028">Amino-acid biosynthesis</keyword>
<feature type="domain" description="HTH lysR-type" evidence="12">
    <location>
        <begin position="1"/>
        <end position="59"/>
    </location>
</feature>
<dbReference type="Pfam" id="PF03466">
    <property type="entry name" value="LysR_substrate"/>
    <property type="match status" value="1"/>
</dbReference>
<keyword evidence="14" id="KW-1185">Reference proteome</keyword>
<dbReference type="Proteomes" id="UP001301442">
    <property type="component" value="Chromosome"/>
</dbReference>
<evidence type="ECO:0000256" key="1">
    <source>
        <dbReference type="ARBA" id="ARBA00004496"/>
    </source>
</evidence>
<dbReference type="InterPro" id="IPR036390">
    <property type="entry name" value="WH_DNA-bd_sf"/>
</dbReference>
<keyword evidence="10" id="KW-0804">Transcription</keyword>
<gene>
    <name evidence="13" type="ORF">RI844_12705</name>
</gene>
<sequence length="295" mass="33570">MIERHHLEIIRAVNQQGTLTEAANFLYLSQSALSHSIKKLEQKLAVQLWIKDGRKLQLTESGRRILNLANRLLPQFEHAELEIQDIAAGQRGTLRIGMECSPCFQWLLKVVAPFLKQYPDVDVDIRKEFQFGGLGALLSYDIDLLITPDPLHKSGLQYIPVFEYEQVLVVSNQHRLANQQWINVNDLADETLLTYPIEISRLDIFNEFITPAGASIKKHKTIENTEIMLQMVNANRGVAALPLWLVNEFQQQMPIKAVRLGKSGVHKCIYVGLRSSEQRPAYLEQLIHLAKTSGK</sequence>
<dbReference type="PRINTS" id="PR00039">
    <property type="entry name" value="HTHLYSR"/>
</dbReference>
<comment type="subcellular location">
    <subcellularLocation>
        <location evidence="1">Cytoplasm</location>
    </subcellularLocation>
</comment>
<protein>
    <recommendedName>
        <fullName evidence="3">HTH-type transcriptional regulator MetR</fullName>
    </recommendedName>
</protein>
<dbReference type="InterPro" id="IPR000847">
    <property type="entry name" value="LysR_HTH_N"/>
</dbReference>
<dbReference type="Gene3D" id="1.10.10.10">
    <property type="entry name" value="Winged helix-like DNA-binding domain superfamily/Winged helix DNA-binding domain"/>
    <property type="match status" value="1"/>
</dbReference>
<dbReference type="SUPFAM" id="SSF53850">
    <property type="entry name" value="Periplasmic binding protein-like II"/>
    <property type="match status" value="1"/>
</dbReference>
<keyword evidence="9" id="KW-0010">Activator</keyword>
<dbReference type="SUPFAM" id="SSF46785">
    <property type="entry name" value="Winged helix' DNA-binding domain"/>
    <property type="match status" value="1"/>
</dbReference>
<dbReference type="PANTHER" id="PTHR30126:SF25">
    <property type="entry name" value="HTH-TYPE TRANSCRIPTIONAL REGULATOR METR"/>
    <property type="match status" value="1"/>
</dbReference>
<reference evidence="13 14" key="1">
    <citation type="submission" date="2023-09" db="EMBL/GenBank/DDBJ databases">
        <authorList>
            <person name="Qi X."/>
        </authorList>
    </citation>
    <scope>NUCLEOTIDE SEQUENCE [LARGE SCALE GENOMIC DNA]</scope>
    <source>
        <strain evidence="13 14">S1-1</strain>
    </source>
</reference>
<evidence type="ECO:0000256" key="3">
    <source>
        <dbReference type="ARBA" id="ARBA00019365"/>
    </source>
</evidence>
<evidence type="ECO:0000313" key="13">
    <source>
        <dbReference type="EMBL" id="WOH36231.1"/>
    </source>
</evidence>
<dbReference type="Pfam" id="PF00126">
    <property type="entry name" value="HTH_1"/>
    <property type="match status" value="1"/>
</dbReference>
<dbReference type="RefSeq" id="WP_348395044.1">
    <property type="nucleotide sequence ID" value="NZ_CP136600.1"/>
</dbReference>
<dbReference type="Gene3D" id="3.40.190.10">
    <property type="entry name" value="Periplasmic binding protein-like II"/>
    <property type="match status" value="1"/>
</dbReference>
<evidence type="ECO:0000256" key="10">
    <source>
        <dbReference type="ARBA" id="ARBA00023163"/>
    </source>
</evidence>
<name>A0ABZ0GLF6_9GAMM</name>
<dbReference type="EMBL" id="CP136600">
    <property type="protein sequence ID" value="WOH36231.1"/>
    <property type="molecule type" value="Genomic_DNA"/>
</dbReference>
<comment type="similarity">
    <text evidence="2">Belongs to the LysR transcriptional regulatory family.</text>
</comment>
<dbReference type="InterPro" id="IPR037406">
    <property type="entry name" value="MetR_PBP2"/>
</dbReference>
<evidence type="ECO:0000256" key="7">
    <source>
        <dbReference type="ARBA" id="ARBA00023015"/>
    </source>
</evidence>
<evidence type="ECO:0000256" key="5">
    <source>
        <dbReference type="ARBA" id="ARBA00022491"/>
    </source>
</evidence>
<dbReference type="CDD" id="cd08441">
    <property type="entry name" value="PBP2_MetR"/>
    <property type="match status" value="1"/>
</dbReference>
<keyword evidence="7" id="KW-0805">Transcription regulation</keyword>
<evidence type="ECO:0000256" key="6">
    <source>
        <dbReference type="ARBA" id="ARBA00022605"/>
    </source>
</evidence>
<evidence type="ECO:0000256" key="8">
    <source>
        <dbReference type="ARBA" id="ARBA00023125"/>
    </source>
</evidence>
<accession>A0ABZ0GLF6</accession>
<dbReference type="InterPro" id="IPR036388">
    <property type="entry name" value="WH-like_DNA-bd_sf"/>
</dbReference>
<evidence type="ECO:0000313" key="14">
    <source>
        <dbReference type="Proteomes" id="UP001301442"/>
    </source>
</evidence>
<keyword evidence="4" id="KW-0963">Cytoplasm</keyword>
<keyword evidence="5" id="KW-0678">Repressor</keyword>
<evidence type="ECO:0000259" key="12">
    <source>
        <dbReference type="PROSITE" id="PS50931"/>
    </source>
</evidence>
<evidence type="ECO:0000256" key="9">
    <source>
        <dbReference type="ARBA" id="ARBA00023159"/>
    </source>
</evidence>
<organism evidence="13 14">
    <name type="scientific">Thalassotalea fonticola</name>
    <dbReference type="NCBI Taxonomy" id="3065649"/>
    <lineage>
        <taxon>Bacteria</taxon>
        <taxon>Pseudomonadati</taxon>
        <taxon>Pseudomonadota</taxon>
        <taxon>Gammaproteobacteria</taxon>
        <taxon>Alteromonadales</taxon>
        <taxon>Colwelliaceae</taxon>
        <taxon>Thalassotalea</taxon>
    </lineage>
</organism>
<evidence type="ECO:0000256" key="2">
    <source>
        <dbReference type="ARBA" id="ARBA00009437"/>
    </source>
</evidence>
<dbReference type="PANTHER" id="PTHR30126">
    <property type="entry name" value="HTH-TYPE TRANSCRIPTIONAL REGULATOR"/>
    <property type="match status" value="1"/>
</dbReference>